<keyword evidence="3 7" id="KW-0540">Nuclease</keyword>
<dbReference type="InterPro" id="IPR022966">
    <property type="entry name" value="RNase_II/R_CS"/>
</dbReference>
<dbReference type="GO" id="GO:0008859">
    <property type="term" value="F:exoribonuclease II activity"/>
    <property type="evidence" value="ECO:0007669"/>
    <property type="project" value="UniProtKB-UniRule"/>
</dbReference>
<evidence type="ECO:0000256" key="4">
    <source>
        <dbReference type="ARBA" id="ARBA00022801"/>
    </source>
</evidence>
<dbReference type="EMBL" id="DVMM01000010">
    <property type="protein sequence ID" value="HIU28762.1"/>
    <property type="molecule type" value="Genomic_DNA"/>
</dbReference>
<dbReference type="Gene3D" id="2.40.50.140">
    <property type="entry name" value="Nucleic acid-binding proteins"/>
    <property type="match status" value="1"/>
</dbReference>
<dbReference type="InterPro" id="IPR050180">
    <property type="entry name" value="RNR_Ribonuclease"/>
</dbReference>
<name>A0A9D1L9Z6_9CLOT</name>
<gene>
    <name evidence="7" type="primary">rnr</name>
    <name evidence="10" type="ORF">IAD50_00530</name>
</gene>
<evidence type="ECO:0000256" key="3">
    <source>
        <dbReference type="ARBA" id="ARBA00022722"/>
    </source>
</evidence>
<dbReference type="InterPro" id="IPR011805">
    <property type="entry name" value="RNase_R"/>
</dbReference>
<dbReference type="HAMAP" id="MF_01895">
    <property type="entry name" value="RNase_R"/>
    <property type="match status" value="1"/>
</dbReference>
<dbReference type="PANTHER" id="PTHR23355">
    <property type="entry name" value="RIBONUCLEASE"/>
    <property type="match status" value="1"/>
</dbReference>
<dbReference type="PROSITE" id="PS50126">
    <property type="entry name" value="S1"/>
    <property type="match status" value="1"/>
</dbReference>
<evidence type="ECO:0000256" key="5">
    <source>
        <dbReference type="ARBA" id="ARBA00022839"/>
    </source>
</evidence>
<dbReference type="CDD" id="cd04471">
    <property type="entry name" value="S1_RNase_R"/>
    <property type="match status" value="1"/>
</dbReference>
<sequence>MNDIKTKPNGRYKSKKPVRTRRVRRRAPSGNSARSIKKENQRKQDKPEYKPPEQLIEERSEFSESVKAEVARIPTVLSPSSIAGELKRGRRDLRHLEIVTIDSEETKDVDDAISIERLPGGAYLLGVHIADVAHYVREGTALDAAAYERGTSVYLEGRVLPMLPPRLSNGICSLNAGEDRLALSVLMTIDKEGEICRYEIFESLIRVKYKITYKQIYALFEGDTPSYRQEALREEYRQHLEDLQAMRELAELRHAVRYRRGSIDFDFPETHVTTDREGKPVGVEAERSTFANRIIEEFMLAANETVAEHFSRMRIPFLYRVHGRPEQEKIIKLSLEIRSMGYTLRGRGTLRPHTIQSLLEKVKGKAAEPIISMLTLRAMQKAEYSPKNEGHFGLAAENYTHFTSPIRRYPDLFVHRMIKETLHDKMTAERQAELRTFAAEAAKHCSEAEREAESAERLHTDRLVAEYMSNYIGEEFDGIICNITSFGIFVQLENSAEGLVFYSSMPDYMVFDEKKMIASGESNRRKYAIGDPARVKVVSCNIKMGQIEFHFAK</sequence>
<dbReference type="InterPro" id="IPR012340">
    <property type="entry name" value="NA-bd_OB-fold"/>
</dbReference>
<evidence type="ECO:0000313" key="11">
    <source>
        <dbReference type="Proteomes" id="UP000824089"/>
    </source>
</evidence>
<comment type="similarity">
    <text evidence="7">Belongs to the RNR ribonuclease family. RNase R subfamily.</text>
</comment>
<dbReference type="NCBIfam" id="TIGR00358">
    <property type="entry name" value="3_prime_RNase"/>
    <property type="match status" value="1"/>
</dbReference>
<comment type="caution">
    <text evidence="10">The sequence shown here is derived from an EMBL/GenBank/DDBJ whole genome shotgun (WGS) entry which is preliminary data.</text>
</comment>
<dbReference type="GO" id="GO:0003723">
    <property type="term" value="F:RNA binding"/>
    <property type="evidence" value="ECO:0007669"/>
    <property type="project" value="UniProtKB-UniRule"/>
</dbReference>
<dbReference type="GO" id="GO:0006402">
    <property type="term" value="P:mRNA catabolic process"/>
    <property type="evidence" value="ECO:0007669"/>
    <property type="project" value="TreeGrafter"/>
</dbReference>
<evidence type="ECO:0000256" key="1">
    <source>
        <dbReference type="ARBA" id="ARBA00001849"/>
    </source>
</evidence>
<dbReference type="SMART" id="SM00316">
    <property type="entry name" value="S1"/>
    <property type="match status" value="1"/>
</dbReference>
<keyword evidence="2 7" id="KW-0963">Cytoplasm</keyword>
<feature type="domain" description="S1 motif" evidence="9">
    <location>
        <begin position="473"/>
        <end position="552"/>
    </location>
</feature>
<organism evidence="10 11">
    <name type="scientific">Candidatus Egerieisoma faecipullorum</name>
    <dbReference type="NCBI Taxonomy" id="2840963"/>
    <lineage>
        <taxon>Bacteria</taxon>
        <taxon>Bacillati</taxon>
        <taxon>Bacillota</taxon>
        <taxon>Clostridia</taxon>
        <taxon>Eubacteriales</taxon>
        <taxon>Clostridiaceae</taxon>
        <taxon>Clostridiaceae incertae sedis</taxon>
        <taxon>Candidatus Egerieisoma</taxon>
    </lineage>
</organism>
<keyword evidence="5 7" id="KW-0269">Exonuclease</keyword>
<dbReference type="AlphaFoldDB" id="A0A9D1L9Z6"/>
<dbReference type="PROSITE" id="PS01175">
    <property type="entry name" value="RIBONUCLEASE_II"/>
    <property type="match status" value="1"/>
</dbReference>
<comment type="subcellular location">
    <subcellularLocation>
        <location evidence="7">Cytoplasm</location>
    </subcellularLocation>
</comment>
<dbReference type="EC" id="3.1.13.1" evidence="7"/>
<dbReference type="InterPro" id="IPR003029">
    <property type="entry name" value="S1_domain"/>
</dbReference>
<dbReference type="InterPro" id="IPR004476">
    <property type="entry name" value="RNase_II/RNase_R"/>
</dbReference>
<evidence type="ECO:0000256" key="8">
    <source>
        <dbReference type="SAM" id="MobiDB-lite"/>
    </source>
</evidence>
<dbReference type="Proteomes" id="UP000824089">
    <property type="component" value="Unassembled WGS sequence"/>
</dbReference>
<reference evidence="10" key="2">
    <citation type="journal article" date="2021" name="PeerJ">
        <title>Extensive microbial diversity within the chicken gut microbiome revealed by metagenomics and culture.</title>
        <authorList>
            <person name="Gilroy R."/>
            <person name="Ravi A."/>
            <person name="Getino M."/>
            <person name="Pursley I."/>
            <person name="Horton D.L."/>
            <person name="Alikhan N.F."/>
            <person name="Baker D."/>
            <person name="Gharbi K."/>
            <person name="Hall N."/>
            <person name="Watson M."/>
            <person name="Adriaenssens E.M."/>
            <person name="Foster-Nyarko E."/>
            <person name="Jarju S."/>
            <person name="Secka A."/>
            <person name="Antonio M."/>
            <person name="Oren A."/>
            <person name="Chaudhuri R.R."/>
            <person name="La Ragione R."/>
            <person name="Hildebrand F."/>
            <person name="Pallen M.J."/>
        </authorList>
    </citation>
    <scope>NUCLEOTIDE SEQUENCE</scope>
    <source>
        <strain evidence="10">CHK195-4489</strain>
    </source>
</reference>
<keyword evidence="6 7" id="KW-0694">RNA-binding</keyword>
<evidence type="ECO:0000256" key="6">
    <source>
        <dbReference type="ARBA" id="ARBA00022884"/>
    </source>
</evidence>
<protein>
    <recommendedName>
        <fullName evidence="7">Ribonuclease R</fullName>
        <shortName evidence="7">RNase R</shortName>
        <ecNumber evidence="7">3.1.13.1</ecNumber>
    </recommendedName>
</protein>
<accession>A0A9D1L9Z6</accession>
<evidence type="ECO:0000259" key="9">
    <source>
        <dbReference type="PROSITE" id="PS50126"/>
    </source>
</evidence>
<dbReference type="SMART" id="SM00955">
    <property type="entry name" value="RNB"/>
    <property type="match status" value="1"/>
</dbReference>
<proteinExistence type="inferred from homology"/>
<dbReference type="Pfam" id="PF00575">
    <property type="entry name" value="S1"/>
    <property type="match status" value="1"/>
</dbReference>
<comment type="function">
    <text evidence="7">3'-5' exoribonuclease that releases 5'-nucleoside monophosphates and is involved in maturation of structured RNAs.</text>
</comment>
<reference evidence="10" key="1">
    <citation type="submission" date="2020-10" db="EMBL/GenBank/DDBJ databases">
        <authorList>
            <person name="Gilroy R."/>
        </authorList>
    </citation>
    <scope>NUCLEOTIDE SEQUENCE</scope>
    <source>
        <strain evidence="10">CHK195-4489</strain>
    </source>
</reference>
<dbReference type="InterPro" id="IPR001900">
    <property type="entry name" value="RNase_II/R"/>
</dbReference>
<feature type="compositionally biased region" description="Basic residues" evidence="8">
    <location>
        <begin position="8"/>
        <end position="27"/>
    </location>
</feature>
<dbReference type="SUPFAM" id="SSF50249">
    <property type="entry name" value="Nucleic acid-binding proteins"/>
    <property type="match status" value="2"/>
</dbReference>
<dbReference type="GO" id="GO:0005829">
    <property type="term" value="C:cytosol"/>
    <property type="evidence" value="ECO:0007669"/>
    <property type="project" value="TreeGrafter"/>
</dbReference>
<feature type="region of interest" description="Disordered" evidence="8">
    <location>
        <begin position="1"/>
        <end position="61"/>
    </location>
</feature>
<dbReference type="PANTHER" id="PTHR23355:SF9">
    <property type="entry name" value="DIS3-LIKE EXONUCLEASE 2"/>
    <property type="match status" value="1"/>
</dbReference>
<keyword evidence="4 7" id="KW-0378">Hydrolase</keyword>
<evidence type="ECO:0000256" key="7">
    <source>
        <dbReference type="HAMAP-Rule" id="MF_01895"/>
    </source>
</evidence>
<feature type="compositionally biased region" description="Basic and acidic residues" evidence="8">
    <location>
        <begin position="36"/>
        <end position="61"/>
    </location>
</feature>
<evidence type="ECO:0000313" key="10">
    <source>
        <dbReference type="EMBL" id="HIU28762.1"/>
    </source>
</evidence>
<dbReference type="Pfam" id="PF00773">
    <property type="entry name" value="RNB"/>
    <property type="match status" value="1"/>
</dbReference>
<comment type="catalytic activity">
    <reaction evidence="1 7">
        <text>Exonucleolytic cleavage in the 3'- to 5'-direction to yield nucleoside 5'-phosphates.</text>
        <dbReference type="EC" id="3.1.13.1"/>
    </reaction>
</comment>
<evidence type="ECO:0000256" key="2">
    <source>
        <dbReference type="ARBA" id="ARBA00022490"/>
    </source>
</evidence>